<gene>
    <name evidence="2" type="ORF">PENARI_c003G05833</name>
</gene>
<protein>
    <submittedName>
        <fullName evidence="2">Uncharacterized protein</fullName>
    </submittedName>
</protein>
<accession>A0A1F5LSN4</accession>
<dbReference type="EMBL" id="LXJU01000003">
    <property type="protein sequence ID" value="OGE56137.1"/>
    <property type="molecule type" value="Genomic_DNA"/>
</dbReference>
<dbReference type="GeneID" id="34573139"/>
<comment type="caution">
    <text evidence="2">The sequence shown here is derived from an EMBL/GenBank/DDBJ whole genome shotgun (WGS) entry which is preliminary data.</text>
</comment>
<feature type="region of interest" description="Disordered" evidence="1">
    <location>
        <begin position="24"/>
        <end position="54"/>
    </location>
</feature>
<feature type="compositionally biased region" description="Acidic residues" evidence="1">
    <location>
        <begin position="103"/>
        <end position="112"/>
    </location>
</feature>
<dbReference type="OrthoDB" id="4343031at2759"/>
<proteinExistence type="predicted"/>
<organism evidence="2 3">
    <name type="scientific">Penicillium arizonense</name>
    <dbReference type="NCBI Taxonomy" id="1835702"/>
    <lineage>
        <taxon>Eukaryota</taxon>
        <taxon>Fungi</taxon>
        <taxon>Dikarya</taxon>
        <taxon>Ascomycota</taxon>
        <taxon>Pezizomycotina</taxon>
        <taxon>Eurotiomycetes</taxon>
        <taxon>Eurotiomycetidae</taxon>
        <taxon>Eurotiales</taxon>
        <taxon>Aspergillaceae</taxon>
        <taxon>Penicillium</taxon>
    </lineage>
</organism>
<sequence length="112" mass="12732">MEYALIKRYFARSSASYLPRLTRASVHGKAESQPKGNDEPVNVGASFPDDFEDSPLKEEILKRRNKNPGVEESYHPTMEEIYDSVRGKIPVGKKRPAKPADEPDREPELDEM</sequence>
<feature type="compositionally biased region" description="Basic and acidic residues" evidence="1">
    <location>
        <begin position="28"/>
        <end position="38"/>
    </location>
</feature>
<dbReference type="RefSeq" id="XP_022491565.1">
    <property type="nucleotide sequence ID" value="XM_022628405.1"/>
</dbReference>
<reference evidence="2 3" key="1">
    <citation type="journal article" date="2016" name="Sci. Rep.">
        <title>Penicillium arizonense, a new, genome sequenced fungal species, reveals a high chemical diversity in secreted metabolites.</title>
        <authorList>
            <person name="Grijseels S."/>
            <person name="Nielsen J.C."/>
            <person name="Randelovic M."/>
            <person name="Nielsen J."/>
            <person name="Nielsen K.F."/>
            <person name="Workman M."/>
            <person name="Frisvad J.C."/>
        </authorList>
    </citation>
    <scope>NUCLEOTIDE SEQUENCE [LARGE SCALE GENOMIC DNA]</scope>
    <source>
        <strain evidence="2 3">CBS 141311</strain>
    </source>
</reference>
<feature type="region of interest" description="Disordered" evidence="1">
    <location>
        <begin position="84"/>
        <end position="112"/>
    </location>
</feature>
<dbReference type="Proteomes" id="UP000177622">
    <property type="component" value="Unassembled WGS sequence"/>
</dbReference>
<keyword evidence="3" id="KW-1185">Reference proteome</keyword>
<evidence type="ECO:0000313" key="2">
    <source>
        <dbReference type="EMBL" id="OGE56137.1"/>
    </source>
</evidence>
<evidence type="ECO:0000313" key="3">
    <source>
        <dbReference type="Proteomes" id="UP000177622"/>
    </source>
</evidence>
<name>A0A1F5LSN4_PENAI</name>
<evidence type="ECO:0000256" key="1">
    <source>
        <dbReference type="SAM" id="MobiDB-lite"/>
    </source>
</evidence>
<dbReference type="AlphaFoldDB" id="A0A1F5LSN4"/>